<organism evidence="2">
    <name type="scientific">Acididesulfobacillus acetoxydans</name>
    <dbReference type="NCBI Taxonomy" id="1561005"/>
    <lineage>
        <taxon>Bacteria</taxon>
        <taxon>Bacillati</taxon>
        <taxon>Bacillota</taxon>
        <taxon>Clostridia</taxon>
        <taxon>Eubacteriales</taxon>
        <taxon>Peptococcaceae</taxon>
        <taxon>Acididesulfobacillus</taxon>
    </lineage>
</organism>
<reference evidence="3" key="1">
    <citation type="submission" date="2014-11" db="EMBL/GenBank/DDBJ databases">
        <authorList>
            <person name="Hornung B.V."/>
        </authorList>
    </citation>
    <scope>NUCLEOTIDE SEQUENCE</scope>
    <source>
        <strain evidence="3">INE</strain>
    </source>
</reference>
<dbReference type="InterPro" id="IPR036010">
    <property type="entry name" value="2Fe-2S_ferredoxin-like_sf"/>
</dbReference>
<dbReference type="Pfam" id="PF14574">
    <property type="entry name" value="RACo_C_ter"/>
    <property type="match status" value="1"/>
</dbReference>
<sequence length="611" mass="64975">MEKMPGMEKMPDMEKGVHYQVTFLPDKIQMKVPAGMSVLAAAAEAGVELEGPCGGKGTCGKCRVKLVEEKGEEWVRACQTPVNRDLMVEIPQAEVSVQRKSDLSRRAVPVDLASGIEKVKLKVTPPSLEHQVADADRFLSALDREDVKLSLEALRALPRALRRADGLVSAVLCEDEVLTVEAGDTTERLYGLAVDIGTTTVVAALVDLRQGETLATASASNTQNIFGADVIARIEHATQKAKGLEQLQQRILQVIRKLVARLAAETGVKEEEIYQVTVVGNTTMSHLFLAVDPANLAPSPFIPGFSRMVSLKAKELGLNTAPQAQVYVLPNIAGYVGADTVGVILATELDKKEGVNLAVDIGTNGEIVLAAHGKIWSCSTAAGPAFEGAQIEFGMRAATGAIEKVKITDEGLQLQVIGDSEPKGICGSGLLDLVAELVRTGIVEESGRMLGAEEGDDLPPVLRQRLSRAGSGNSFVLAEAGAGRKDDVVLTQKDVRELQLAKAAMRAGIEILLSTAGIRYHDLDQVLLAGAFGNYVDKYSALAMGLLPPVAAEKIQSVGNAAGAGAQLALISRSVREHSMEIARKVVHVELSSRSDFQDKFVDALSLTQGL</sequence>
<dbReference type="RefSeq" id="WP_240985154.1">
    <property type="nucleotide sequence ID" value="NZ_CDGJ01000022.1"/>
</dbReference>
<dbReference type="CDD" id="cd00207">
    <property type="entry name" value="fer2"/>
    <property type="match status" value="1"/>
</dbReference>
<dbReference type="PANTHER" id="PTHR42895:SF2">
    <property type="entry name" value="IRON-SULFUR CLUSTER PROTEIN"/>
    <property type="match status" value="1"/>
</dbReference>
<dbReference type="InterPro" id="IPR041414">
    <property type="entry name" value="Raco-like_middle"/>
</dbReference>
<dbReference type="SUPFAM" id="SSF54292">
    <property type="entry name" value="2Fe-2S ferredoxin-like"/>
    <property type="match status" value="1"/>
</dbReference>
<dbReference type="AlphaFoldDB" id="A0A8S0XXD4"/>
<reference evidence="2" key="2">
    <citation type="submission" date="2020-01" db="EMBL/GenBank/DDBJ databases">
        <authorList>
            <person name="Hornung B."/>
        </authorList>
    </citation>
    <scope>NUCLEOTIDE SEQUENCE</scope>
    <source>
        <strain evidence="2">PacBioINE</strain>
    </source>
</reference>
<name>A0A8S0XXD4_9FIRM</name>
<dbReference type="InterPro" id="IPR027980">
    <property type="entry name" value="RACo_C"/>
</dbReference>
<evidence type="ECO:0000313" key="4">
    <source>
        <dbReference type="Proteomes" id="UP001071230"/>
    </source>
</evidence>
<dbReference type="Gene3D" id="3.10.20.880">
    <property type="match status" value="1"/>
</dbReference>
<dbReference type="PROSITE" id="PS51085">
    <property type="entry name" value="2FE2S_FER_2"/>
    <property type="match status" value="1"/>
</dbReference>
<proteinExistence type="predicted"/>
<dbReference type="KEGG" id="aacx:DEACI_2324"/>
<protein>
    <submittedName>
        <fullName evidence="2">2Fe-2S ferredoxin-type iron-sulfur binding domain protein</fullName>
    </submittedName>
    <submittedName>
        <fullName evidence="3">2Fe-2S iron-sulfur cluster binding domain protein</fullName>
    </submittedName>
</protein>
<dbReference type="PANTHER" id="PTHR42895">
    <property type="entry name" value="IRON-SULFUR CLUSTER-BINDING PROTEIN-RELATED"/>
    <property type="match status" value="1"/>
</dbReference>
<dbReference type="Gene3D" id="3.30.420.480">
    <property type="entry name" value="Domain of unknown function (DUF4445)"/>
    <property type="match status" value="1"/>
</dbReference>
<evidence type="ECO:0000259" key="1">
    <source>
        <dbReference type="PROSITE" id="PS51085"/>
    </source>
</evidence>
<dbReference type="InterPro" id="IPR043129">
    <property type="entry name" value="ATPase_NBD"/>
</dbReference>
<feature type="domain" description="2Fe-2S ferredoxin-type" evidence="1">
    <location>
        <begin position="19"/>
        <end position="94"/>
    </location>
</feature>
<dbReference type="Proteomes" id="UP000836597">
    <property type="component" value="Chromosome"/>
</dbReference>
<dbReference type="Proteomes" id="UP001071230">
    <property type="component" value="Unassembled WGS sequence"/>
</dbReference>
<dbReference type="InterPro" id="IPR040506">
    <property type="entry name" value="RACo_linker"/>
</dbReference>
<dbReference type="Pfam" id="PF00111">
    <property type="entry name" value="Fer2"/>
    <property type="match status" value="1"/>
</dbReference>
<dbReference type="InterPro" id="IPR012675">
    <property type="entry name" value="Beta-grasp_dom_sf"/>
</dbReference>
<dbReference type="Gene3D" id="3.10.20.30">
    <property type="match status" value="1"/>
</dbReference>
<dbReference type="GO" id="GO:0051536">
    <property type="term" value="F:iron-sulfur cluster binding"/>
    <property type="evidence" value="ECO:0007669"/>
    <property type="project" value="InterPro"/>
</dbReference>
<dbReference type="InterPro" id="IPR001041">
    <property type="entry name" value="2Fe-2S_ferredoxin-type"/>
</dbReference>
<gene>
    <name evidence="3" type="ORF">DEACI_0771</name>
    <name evidence="2" type="ORF">DEACI_2324</name>
</gene>
<keyword evidence="4" id="KW-1185">Reference proteome</keyword>
<evidence type="ECO:0000313" key="3">
    <source>
        <dbReference type="EMBL" id="CEJ06323.1"/>
    </source>
</evidence>
<dbReference type="SUPFAM" id="SSF53067">
    <property type="entry name" value="Actin-like ATPase domain"/>
    <property type="match status" value="1"/>
</dbReference>
<accession>A0A8S0XXD4</accession>
<dbReference type="EMBL" id="CDGJ01000022">
    <property type="protein sequence ID" value="CEJ06323.1"/>
    <property type="molecule type" value="Genomic_DNA"/>
</dbReference>
<dbReference type="EMBL" id="LR746496">
    <property type="protein sequence ID" value="CAA7601657.1"/>
    <property type="molecule type" value="Genomic_DNA"/>
</dbReference>
<evidence type="ECO:0000313" key="2">
    <source>
        <dbReference type="EMBL" id="CAA7601657.1"/>
    </source>
</evidence>
<dbReference type="InterPro" id="IPR052911">
    <property type="entry name" value="Corrinoid_activation_enz"/>
</dbReference>
<dbReference type="InterPro" id="IPR042259">
    <property type="entry name" value="Raco-like_middle_sf"/>
</dbReference>
<dbReference type="Pfam" id="PF17651">
    <property type="entry name" value="Raco_middle"/>
    <property type="match status" value="1"/>
</dbReference>
<dbReference type="Pfam" id="PF17650">
    <property type="entry name" value="RACo_linker"/>
    <property type="match status" value="1"/>
</dbReference>